<keyword evidence="2" id="KW-1185">Reference proteome</keyword>
<gene>
    <name evidence="1" type="ORF">IDH45_03310</name>
</gene>
<protein>
    <submittedName>
        <fullName evidence="1">Uncharacterized protein</fullName>
    </submittedName>
</protein>
<dbReference type="AlphaFoldDB" id="A0A927C469"/>
<reference evidence="1" key="1">
    <citation type="submission" date="2020-09" db="EMBL/GenBank/DDBJ databases">
        <title>A novel bacterium of genus Paenibacillus, isolated from South China Sea.</title>
        <authorList>
            <person name="Huang H."/>
            <person name="Mo K."/>
            <person name="Hu Y."/>
        </authorList>
    </citation>
    <scope>NUCLEOTIDE SEQUENCE</scope>
    <source>
        <strain evidence="1">IB182363</strain>
    </source>
</reference>
<dbReference type="RefSeq" id="WP_190924621.1">
    <property type="nucleotide sequence ID" value="NZ_JACXJA010000003.1"/>
</dbReference>
<dbReference type="Proteomes" id="UP000639396">
    <property type="component" value="Unassembled WGS sequence"/>
</dbReference>
<sequence length="60" mass="6750">MWTRIRYGEDDGAAMGTLRDVGDDGGDEGRWYERWETTGLSLARQERDVASLAEASLPLF</sequence>
<dbReference type="EMBL" id="JACXJA010000003">
    <property type="protein sequence ID" value="MBD2861014.1"/>
    <property type="molecule type" value="Genomic_DNA"/>
</dbReference>
<proteinExistence type="predicted"/>
<comment type="caution">
    <text evidence="1">The sequence shown here is derived from an EMBL/GenBank/DDBJ whole genome shotgun (WGS) entry which is preliminary data.</text>
</comment>
<name>A0A927C469_9BACL</name>
<evidence type="ECO:0000313" key="1">
    <source>
        <dbReference type="EMBL" id="MBD2861014.1"/>
    </source>
</evidence>
<organism evidence="1 2">
    <name type="scientific">Paenibacillus oceani</name>
    <dbReference type="NCBI Taxonomy" id="2772510"/>
    <lineage>
        <taxon>Bacteria</taxon>
        <taxon>Bacillati</taxon>
        <taxon>Bacillota</taxon>
        <taxon>Bacilli</taxon>
        <taxon>Bacillales</taxon>
        <taxon>Paenibacillaceae</taxon>
        <taxon>Paenibacillus</taxon>
    </lineage>
</organism>
<evidence type="ECO:0000313" key="2">
    <source>
        <dbReference type="Proteomes" id="UP000639396"/>
    </source>
</evidence>
<accession>A0A927C469</accession>